<reference evidence="3 4" key="1">
    <citation type="submission" date="2015-10" db="EMBL/GenBank/DDBJ databases">
        <title>Full genome of DAOMC 229536 Phialocephala scopiformis, a fungal endophyte of spruce producing the potent anti-insectan compound rugulosin.</title>
        <authorList>
            <consortium name="DOE Joint Genome Institute"/>
            <person name="Walker A.K."/>
            <person name="Frasz S.L."/>
            <person name="Seifert K.A."/>
            <person name="Miller J.D."/>
            <person name="Mondo S.J."/>
            <person name="Labutti K."/>
            <person name="Lipzen A."/>
            <person name="Dockter R."/>
            <person name="Kennedy M."/>
            <person name="Grigoriev I.V."/>
            <person name="Spatafora J.W."/>
        </authorList>
    </citation>
    <scope>NUCLEOTIDE SEQUENCE [LARGE SCALE GENOMIC DNA]</scope>
    <source>
        <strain evidence="3 4">CBS 120377</strain>
    </source>
</reference>
<organism evidence="3 4">
    <name type="scientific">Mollisia scopiformis</name>
    <name type="common">Conifer needle endophyte fungus</name>
    <name type="synonym">Phialocephala scopiformis</name>
    <dbReference type="NCBI Taxonomy" id="149040"/>
    <lineage>
        <taxon>Eukaryota</taxon>
        <taxon>Fungi</taxon>
        <taxon>Dikarya</taxon>
        <taxon>Ascomycota</taxon>
        <taxon>Pezizomycotina</taxon>
        <taxon>Leotiomycetes</taxon>
        <taxon>Helotiales</taxon>
        <taxon>Mollisiaceae</taxon>
        <taxon>Mollisia</taxon>
    </lineage>
</organism>
<evidence type="ECO:0000313" key="4">
    <source>
        <dbReference type="Proteomes" id="UP000070700"/>
    </source>
</evidence>
<dbReference type="InterPro" id="IPR011333">
    <property type="entry name" value="SKP1/BTB/POZ_sf"/>
</dbReference>
<dbReference type="Proteomes" id="UP000070700">
    <property type="component" value="Unassembled WGS sequence"/>
</dbReference>
<keyword evidence="4" id="KW-1185">Reference proteome</keyword>
<dbReference type="CDD" id="cd18186">
    <property type="entry name" value="BTB_POZ_ZBTB_KLHL-like"/>
    <property type="match status" value="1"/>
</dbReference>
<dbReference type="EMBL" id="KQ947441">
    <property type="protein sequence ID" value="KUJ07196.1"/>
    <property type="molecule type" value="Genomic_DNA"/>
</dbReference>
<evidence type="ECO:0000313" key="3">
    <source>
        <dbReference type="EMBL" id="KUJ07196.1"/>
    </source>
</evidence>
<dbReference type="AlphaFoldDB" id="A0A132B483"/>
<protein>
    <recommendedName>
        <fullName evidence="2">BTB domain-containing protein</fullName>
    </recommendedName>
</protein>
<proteinExistence type="predicted"/>
<sequence length="269" mass="30661">MATPPPTEKKRSARSPADEDQVAKKARSDDPDKGPAFSDIMGTDMLDIYVGMGTEKKLFRVHEKILRDKVPYFDKMLSNGFQESIDKKIELPEDHVNSFDILLLWVYTSNIQPFSWILNSANGSDMKWDVFKVYELADKLCLEELMDEVTSTYIDASEKQDILPSITSIGEDCSKLSAHMGLKKYMVLCLDYYLNGMSRESNYYGSGIEEFVDLLSVNRELFLEHMQLVHQRPTGQLAPDPRKMPRCTFHQHDAGVECPLKKGSSQRTS</sequence>
<dbReference type="Gene3D" id="3.30.710.10">
    <property type="entry name" value="Potassium Channel Kv1.1, Chain A"/>
    <property type="match status" value="1"/>
</dbReference>
<feature type="region of interest" description="Disordered" evidence="1">
    <location>
        <begin position="1"/>
        <end position="38"/>
    </location>
</feature>
<name>A0A132B483_MOLSC</name>
<dbReference type="OrthoDB" id="1022638at2759"/>
<dbReference type="GeneID" id="28833043"/>
<dbReference type="InParanoid" id="A0A132B483"/>
<feature type="domain" description="BTB" evidence="2">
    <location>
        <begin position="46"/>
        <end position="115"/>
    </location>
</feature>
<dbReference type="KEGG" id="psco:LY89DRAFT_789980"/>
<accession>A0A132B483</accession>
<gene>
    <name evidence="3" type="ORF">LY89DRAFT_789980</name>
</gene>
<evidence type="ECO:0000259" key="2">
    <source>
        <dbReference type="PROSITE" id="PS50097"/>
    </source>
</evidence>
<dbReference type="PROSITE" id="PS50097">
    <property type="entry name" value="BTB"/>
    <property type="match status" value="1"/>
</dbReference>
<dbReference type="Pfam" id="PF00651">
    <property type="entry name" value="BTB"/>
    <property type="match status" value="1"/>
</dbReference>
<dbReference type="RefSeq" id="XP_018061551.1">
    <property type="nucleotide sequence ID" value="XM_018223317.1"/>
</dbReference>
<evidence type="ECO:0000256" key="1">
    <source>
        <dbReference type="SAM" id="MobiDB-lite"/>
    </source>
</evidence>
<dbReference type="InterPro" id="IPR000210">
    <property type="entry name" value="BTB/POZ_dom"/>
</dbReference>
<dbReference type="PANTHER" id="PTHR47843">
    <property type="entry name" value="BTB DOMAIN-CONTAINING PROTEIN-RELATED"/>
    <property type="match status" value="1"/>
</dbReference>
<dbReference type="SUPFAM" id="SSF54695">
    <property type="entry name" value="POZ domain"/>
    <property type="match status" value="1"/>
</dbReference>
<feature type="compositionally biased region" description="Basic and acidic residues" evidence="1">
    <location>
        <begin position="21"/>
        <end position="33"/>
    </location>
</feature>